<dbReference type="InterPro" id="IPR006143">
    <property type="entry name" value="RND_pump_MFP"/>
</dbReference>
<gene>
    <name evidence="8" type="ORF">DES53_106162</name>
</gene>
<keyword evidence="4" id="KW-1133">Transmembrane helix</keyword>
<dbReference type="PANTHER" id="PTHR30097:SF4">
    <property type="entry name" value="SLR6042 PROTEIN"/>
    <property type="match status" value="1"/>
</dbReference>
<dbReference type="GO" id="GO:0016020">
    <property type="term" value="C:membrane"/>
    <property type="evidence" value="ECO:0007669"/>
    <property type="project" value="InterPro"/>
</dbReference>
<evidence type="ECO:0000259" key="6">
    <source>
        <dbReference type="Pfam" id="PF25954"/>
    </source>
</evidence>
<dbReference type="InterPro" id="IPR058792">
    <property type="entry name" value="Beta-barrel_RND_2"/>
</dbReference>
<feature type="compositionally biased region" description="Basic and acidic residues" evidence="3">
    <location>
        <begin position="36"/>
        <end position="77"/>
    </location>
</feature>
<feature type="domain" description="CzcB-like C-terminal circularly permuted SH3-like" evidence="7">
    <location>
        <begin position="285"/>
        <end position="346"/>
    </location>
</feature>
<proteinExistence type="inferred from homology"/>
<dbReference type="Gene3D" id="2.40.30.170">
    <property type="match status" value="1"/>
</dbReference>
<dbReference type="PANTHER" id="PTHR30097">
    <property type="entry name" value="CATION EFFLUX SYSTEM PROTEIN CUSB"/>
    <property type="match status" value="1"/>
</dbReference>
<dbReference type="Pfam" id="PF25954">
    <property type="entry name" value="Beta-barrel_RND_2"/>
    <property type="match status" value="1"/>
</dbReference>
<feature type="region of interest" description="Disordered" evidence="3">
    <location>
        <begin position="28"/>
        <end position="86"/>
    </location>
</feature>
<keyword evidence="9" id="KW-1185">Reference proteome</keyword>
<keyword evidence="2" id="KW-0813">Transport</keyword>
<evidence type="ECO:0000256" key="1">
    <source>
        <dbReference type="ARBA" id="ARBA00009477"/>
    </source>
</evidence>
<dbReference type="NCBIfam" id="TIGR01730">
    <property type="entry name" value="RND_mfp"/>
    <property type="match status" value="1"/>
</dbReference>
<dbReference type="InterPro" id="IPR058649">
    <property type="entry name" value="CzcB_C"/>
</dbReference>
<keyword evidence="4" id="KW-0812">Transmembrane</keyword>
<dbReference type="Pfam" id="PF25975">
    <property type="entry name" value="CzcB_C"/>
    <property type="match status" value="1"/>
</dbReference>
<evidence type="ECO:0000256" key="2">
    <source>
        <dbReference type="ARBA" id="ARBA00022448"/>
    </source>
</evidence>
<feature type="signal peptide" evidence="5">
    <location>
        <begin position="1"/>
        <end position="26"/>
    </location>
</feature>
<evidence type="ECO:0000313" key="9">
    <source>
        <dbReference type="Proteomes" id="UP000253426"/>
    </source>
</evidence>
<dbReference type="AlphaFoldDB" id="A0A366HJN3"/>
<feature type="transmembrane region" description="Helical" evidence="4">
    <location>
        <begin position="399"/>
        <end position="423"/>
    </location>
</feature>
<dbReference type="OrthoDB" id="185188at2"/>
<dbReference type="InterPro" id="IPR051909">
    <property type="entry name" value="MFP_Cation_Efflux"/>
</dbReference>
<evidence type="ECO:0000256" key="3">
    <source>
        <dbReference type="SAM" id="MobiDB-lite"/>
    </source>
</evidence>
<evidence type="ECO:0000256" key="5">
    <source>
        <dbReference type="SAM" id="SignalP"/>
    </source>
</evidence>
<dbReference type="Gene3D" id="2.40.420.20">
    <property type="match status" value="1"/>
</dbReference>
<comment type="similarity">
    <text evidence="1">Belongs to the membrane fusion protein (MFP) (TC 8.A.1) family.</text>
</comment>
<dbReference type="RefSeq" id="WP_113959585.1">
    <property type="nucleotide sequence ID" value="NZ_QNRR01000006.1"/>
</dbReference>
<keyword evidence="4" id="KW-0472">Membrane</keyword>
<dbReference type="EMBL" id="QNRR01000006">
    <property type="protein sequence ID" value="RBP42454.1"/>
    <property type="molecule type" value="Genomic_DNA"/>
</dbReference>
<keyword evidence="5" id="KW-0732">Signal</keyword>
<feature type="chain" id="PRO_5016654628" evidence="5">
    <location>
        <begin position="27"/>
        <end position="430"/>
    </location>
</feature>
<dbReference type="GO" id="GO:0022857">
    <property type="term" value="F:transmembrane transporter activity"/>
    <property type="evidence" value="ECO:0007669"/>
    <property type="project" value="InterPro"/>
</dbReference>
<feature type="domain" description="CusB-like beta-barrel" evidence="6">
    <location>
        <begin position="205"/>
        <end position="274"/>
    </location>
</feature>
<dbReference type="FunFam" id="2.40.30.170:FF:000010">
    <property type="entry name" value="Efflux RND transporter periplasmic adaptor subunit"/>
    <property type="match status" value="1"/>
</dbReference>
<dbReference type="Gene3D" id="2.40.50.100">
    <property type="match status" value="1"/>
</dbReference>
<dbReference type="SUPFAM" id="SSF111369">
    <property type="entry name" value="HlyD-like secretion proteins"/>
    <property type="match status" value="1"/>
</dbReference>
<name>A0A366HJN3_9BACT</name>
<comment type="caution">
    <text evidence="8">The sequence shown here is derived from an EMBL/GenBank/DDBJ whole genome shotgun (WGS) entry which is preliminary data.</text>
</comment>
<accession>A0A366HJN3</accession>
<evidence type="ECO:0000313" key="8">
    <source>
        <dbReference type="EMBL" id="RBP42454.1"/>
    </source>
</evidence>
<reference evidence="8 9" key="1">
    <citation type="submission" date="2018-06" db="EMBL/GenBank/DDBJ databases">
        <title>Genomic Encyclopedia of Type Strains, Phase IV (KMG-IV): sequencing the most valuable type-strain genomes for metagenomic binning, comparative biology and taxonomic classification.</title>
        <authorList>
            <person name="Goeker M."/>
        </authorList>
    </citation>
    <scope>NUCLEOTIDE SEQUENCE [LARGE SCALE GENOMIC DNA]</scope>
    <source>
        <strain evidence="8 9">DSM 25532</strain>
    </source>
</reference>
<protein>
    <submittedName>
        <fullName evidence="8">RND family efflux transporter MFP subunit</fullName>
    </submittedName>
</protein>
<dbReference type="Proteomes" id="UP000253426">
    <property type="component" value="Unassembled WGS sequence"/>
</dbReference>
<sequence>MKLEKKIFASLLALLCLLAVPCTLSAREGAPGKAHSHGDKKTSKEEAPAKDKEEGEHKRAEGEEHDHDHEEAEKADPNRATNTVVLDEQGVKNLNIETAETEEGDFEETIFALGRIEILPGKKAIVSSRIPGRAFSVLALPDQEVDQDEELMWVESRQPGDPPPTVMLGAPIAGTIAKVNIAQGQPIEPNDSLIEIVNLETVEAAAYVPEHLAGKLKKGQKARIKIAGYPDKVFEAELAHIGAYADEESATIEAAFHVANPDKVLRPGMRAEFAIVVSARENVLSIPKEAVQGDATGRFVFIKDYDLKNAFVKTPVDFGVSNDQSIEVISGLFAGDEVVTKGAYTLTYAGKGSVSLKEALDAAHGHPHNEDGTEMTAAQIAAAKKGAGGGDHDHDHSQWTMVAIFFAATTGLLLALLVVSMFLKRPSASA</sequence>
<evidence type="ECO:0000256" key="4">
    <source>
        <dbReference type="SAM" id="Phobius"/>
    </source>
</evidence>
<evidence type="ECO:0000259" key="7">
    <source>
        <dbReference type="Pfam" id="PF25975"/>
    </source>
</evidence>
<organism evidence="8 9">
    <name type="scientific">Roseimicrobium gellanilyticum</name>
    <dbReference type="NCBI Taxonomy" id="748857"/>
    <lineage>
        <taxon>Bacteria</taxon>
        <taxon>Pseudomonadati</taxon>
        <taxon>Verrucomicrobiota</taxon>
        <taxon>Verrucomicrobiia</taxon>
        <taxon>Verrucomicrobiales</taxon>
        <taxon>Verrucomicrobiaceae</taxon>
        <taxon>Roseimicrobium</taxon>
    </lineage>
</organism>